<dbReference type="AlphaFoldDB" id="A0A1W1YC87"/>
<keyword evidence="5 9" id="KW-0862">Zinc</keyword>
<dbReference type="RefSeq" id="WP_084098303.1">
    <property type="nucleotide sequence ID" value="NZ_FWXK01000002.1"/>
</dbReference>
<name>A0A1W1YC87_9LACT</name>
<keyword evidence="6" id="KW-0805">Transcription regulation</keyword>
<feature type="binding site" evidence="9">
    <location>
        <position position="135"/>
    </location>
    <ligand>
        <name>Zn(2+)</name>
        <dbReference type="ChEBI" id="CHEBI:29105"/>
    </ligand>
</feature>
<dbReference type="PANTHER" id="PTHR33202">
    <property type="entry name" value="ZINC UPTAKE REGULATION PROTEIN"/>
    <property type="match status" value="1"/>
</dbReference>
<proteinExistence type="inferred from homology"/>
<sequence length="142" mass="16773">MNFVEESMKTLNDHGYKYTRRRADMLSVFDEDQEHFLTAKVVQQRLNQCYPGMSFDTIYRNLKLFEDYHLLESSEVNGEMVFRKHCDPQIGHHHHFICTNCGRTVSLDMCPLDYFEAQLPGFEIKDHKFELQGLCDRCAKKA</sequence>
<dbReference type="InterPro" id="IPR036388">
    <property type="entry name" value="WH-like_DNA-bd_sf"/>
</dbReference>
<dbReference type="STRING" id="371602.SAMN04487984_0561"/>
<dbReference type="GO" id="GO:1900376">
    <property type="term" value="P:regulation of secondary metabolite biosynthetic process"/>
    <property type="evidence" value="ECO:0007669"/>
    <property type="project" value="TreeGrafter"/>
</dbReference>
<dbReference type="GO" id="GO:0005737">
    <property type="term" value="C:cytoplasm"/>
    <property type="evidence" value="ECO:0007669"/>
    <property type="project" value="UniProtKB-SubCell"/>
</dbReference>
<keyword evidence="9" id="KW-0479">Metal-binding</keyword>
<comment type="subcellular location">
    <subcellularLocation>
        <location evidence="1">Cytoplasm</location>
    </subcellularLocation>
</comment>
<evidence type="ECO:0000313" key="12">
    <source>
        <dbReference type="Proteomes" id="UP000243884"/>
    </source>
</evidence>
<comment type="cofactor">
    <cofactor evidence="10">
        <name>Mn(2+)</name>
        <dbReference type="ChEBI" id="CHEBI:29035"/>
    </cofactor>
    <cofactor evidence="10">
        <name>Fe(2+)</name>
        <dbReference type="ChEBI" id="CHEBI:29033"/>
    </cofactor>
    <text evidence="10">Binds 1 Mn(2+) or Fe(2+) ion per subunit.</text>
</comment>
<keyword evidence="7" id="KW-0238">DNA-binding</keyword>
<dbReference type="GO" id="GO:0008270">
    <property type="term" value="F:zinc ion binding"/>
    <property type="evidence" value="ECO:0007669"/>
    <property type="project" value="TreeGrafter"/>
</dbReference>
<gene>
    <name evidence="11" type="ORF">SAMN04487984_0561</name>
</gene>
<dbReference type="OrthoDB" id="8659436at2"/>
<dbReference type="Gene3D" id="3.30.1490.190">
    <property type="match status" value="1"/>
</dbReference>
<dbReference type="GO" id="GO:0045892">
    <property type="term" value="P:negative regulation of DNA-templated transcription"/>
    <property type="evidence" value="ECO:0007669"/>
    <property type="project" value="TreeGrafter"/>
</dbReference>
<evidence type="ECO:0000256" key="7">
    <source>
        <dbReference type="ARBA" id="ARBA00023125"/>
    </source>
</evidence>
<keyword evidence="3" id="KW-0963">Cytoplasm</keyword>
<comment type="similarity">
    <text evidence="2">Belongs to the Fur family.</text>
</comment>
<dbReference type="CDD" id="cd07153">
    <property type="entry name" value="Fur_like"/>
    <property type="match status" value="1"/>
</dbReference>
<keyword evidence="8" id="KW-0804">Transcription</keyword>
<keyword evidence="4" id="KW-0678">Repressor</keyword>
<dbReference type="GO" id="GO:0003700">
    <property type="term" value="F:DNA-binding transcription factor activity"/>
    <property type="evidence" value="ECO:0007669"/>
    <property type="project" value="InterPro"/>
</dbReference>
<evidence type="ECO:0000256" key="4">
    <source>
        <dbReference type="ARBA" id="ARBA00022491"/>
    </source>
</evidence>
<dbReference type="Pfam" id="PF01475">
    <property type="entry name" value="FUR"/>
    <property type="match status" value="1"/>
</dbReference>
<keyword evidence="10" id="KW-0408">Iron</keyword>
<evidence type="ECO:0000256" key="10">
    <source>
        <dbReference type="PIRSR" id="PIRSR602481-2"/>
    </source>
</evidence>
<feature type="binding site" evidence="9">
    <location>
        <position position="138"/>
    </location>
    <ligand>
        <name>Zn(2+)</name>
        <dbReference type="ChEBI" id="CHEBI:29105"/>
    </ligand>
</feature>
<dbReference type="EMBL" id="FWXK01000002">
    <property type="protein sequence ID" value="SMC33759.1"/>
    <property type="molecule type" value="Genomic_DNA"/>
</dbReference>
<feature type="binding site" evidence="10">
    <location>
        <position position="92"/>
    </location>
    <ligand>
        <name>Fe cation</name>
        <dbReference type="ChEBI" id="CHEBI:24875"/>
    </ligand>
</feature>
<feature type="binding site" evidence="9">
    <location>
        <position position="101"/>
    </location>
    <ligand>
        <name>Zn(2+)</name>
        <dbReference type="ChEBI" id="CHEBI:29105"/>
    </ligand>
</feature>
<dbReference type="Proteomes" id="UP000243884">
    <property type="component" value="Unassembled WGS sequence"/>
</dbReference>
<dbReference type="GO" id="GO:0000976">
    <property type="term" value="F:transcription cis-regulatory region binding"/>
    <property type="evidence" value="ECO:0007669"/>
    <property type="project" value="TreeGrafter"/>
</dbReference>
<dbReference type="InterPro" id="IPR002481">
    <property type="entry name" value="FUR"/>
</dbReference>
<keyword evidence="12" id="KW-1185">Reference proteome</keyword>
<dbReference type="InterPro" id="IPR043135">
    <property type="entry name" value="Fur_C"/>
</dbReference>
<evidence type="ECO:0000256" key="5">
    <source>
        <dbReference type="ARBA" id="ARBA00022833"/>
    </source>
</evidence>
<dbReference type="InterPro" id="IPR036390">
    <property type="entry name" value="WH_DNA-bd_sf"/>
</dbReference>
<accession>A0A1W1YC87</accession>
<evidence type="ECO:0000313" key="11">
    <source>
        <dbReference type="EMBL" id="SMC33759.1"/>
    </source>
</evidence>
<evidence type="ECO:0000256" key="1">
    <source>
        <dbReference type="ARBA" id="ARBA00004496"/>
    </source>
</evidence>
<reference evidence="12" key="1">
    <citation type="submission" date="2017-04" db="EMBL/GenBank/DDBJ databases">
        <authorList>
            <person name="Varghese N."/>
            <person name="Submissions S."/>
        </authorList>
    </citation>
    <scope>NUCLEOTIDE SEQUENCE [LARGE SCALE GENOMIC DNA]</scope>
    <source>
        <strain evidence="12">DSM 21500</strain>
    </source>
</reference>
<dbReference type="SUPFAM" id="SSF46785">
    <property type="entry name" value="Winged helix' DNA-binding domain"/>
    <property type="match status" value="1"/>
</dbReference>
<feature type="binding site" evidence="10">
    <location>
        <position position="127"/>
    </location>
    <ligand>
        <name>Fe cation</name>
        <dbReference type="ChEBI" id="CHEBI:24875"/>
    </ligand>
</feature>
<comment type="cofactor">
    <cofactor evidence="9">
        <name>Zn(2+)</name>
        <dbReference type="ChEBI" id="CHEBI:29105"/>
    </cofactor>
    <text evidence="9">Binds 1 zinc ion per subunit.</text>
</comment>
<organism evidence="11 12">
    <name type="scientific">Aerococcus suis</name>
    <dbReference type="NCBI Taxonomy" id="371602"/>
    <lineage>
        <taxon>Bacteria</taxon>
        <taxon>Bacillati</taxon>
        <taxon>Bacillota</taxon>
        <taxon>Bacilli</taxon>
        <taxon>Lactobacillales</taxon>
        <taxon>Aerococcaceae</taxon>
        <taxon>Aerococcus</taxon>
    </lineage>
</organism>
<dbReference type="Gene3D" id="1.10.10.10">
    <property type="entry name" value="Winged helix-like DNA-binding domain superfamily/Winged helix DNA-binding domain"/>
    <property type="match status" value="1"/>
</dbReference>
<evidence type="ECO:0000256" key="9">
    <source>
        <dbReference type="PIRSR" id="PIRSR602481-1"/>
    </source>
</evidence>
<protein>
    <submittedName>
        <fullName evidence="11">Fur family transcriptional regulator, zinc uptake regulator</fullName>
    </submittedName>
</protein>
<evidence type="ECO:0000256" key="8">
    <source>
        <dbReference type="ARBA" id="ARBA00023163"/>
    </source>
</evidence>
<feature type="binding site" evidence="9">
    <location>
        <position position="98"/>
    </location>
    <ligand>
        <name>Zn(2+)</name>
        <dbReference type="ChEBI" id="CHEBI:29105"/>
    </ligand>
</feature>
<evidence type="ECO:0000256" key="6">
    <source>
        <dbReference type="ARBA" id="ARBA00023015"/>
    </source>
</evidence>
<evidence type="ECO:0000256" key="3">
    <source>
        <dbReference type="ARBA" id="ARBA00022490"/>
    </source>
</evidence>
<dbReference type="PANTHER" id="PTHR33202:SF1">
    <property type="entry name" value="FERRIC UPTAKE REGULATION PROTEIN"/>
    <property type="match status" value="1"/>
</dbReference>
<evidence type="ECO:0000256" key="2">
    <source>
        <dbReference type="ARBA" id="ARBA00007957"/>
    </source>
</evidence>